<dbReference type="PRINTS" id="PR00069">
    <property type="entry name" value="ALDKETRDTASE"/>
</dbReference>
<dbReference type="Gene3D" id="3.20.20.100">
    <property type="entry name" value="NADP-dependent oxidoreductase domain"/>
    <property type="match status" value="1"/>
</dbReference>
<accession>A0A7C3MJ90</accession>
<dbReference type="InterPro" id="IPR036812">
    <property type="entry name" value="NAD(P)_OxRdtase_dom_sf"/>
</dbReference>
<reference evidence="2" key="1">
    <citation type="journal article" date="2020" name="mSystems">
        <title>Genome- and Community-Level Interaction Insights into Carbon Utilization and Element Cycling Functions of Hydrothermarchaeota in Hydrothermal Sediment.</title>
        <authorList>
            <person name="Zhou Z."/>
            <person name="Liu Y."/>
            <person name="Xu W."/>
            <person name="Pan J."/>
            <person name="Luo Z.H."/>
            <person name="Li M."/>
        </authorList>
    </citation>
    <scope>NUCLEOTIDE SEQUENCE [LARGE SCALE GENOMIC DNA]</scope>
    <source>
        <strain evidence="2">SpSt-81</strain>
    </source>
</reference>
<dbReference type="Pfam" id="PF00248">
    <property type="entry name" value="Aldo_ket_red"/>
    <property type="match status" value="1"/>
</dbReference>
<gene>
    <name evidence="2" type="ORF">ENW00_02385</name>
</gene>
<dbReference type="AlphaFoldDB" id="A0A7C3MJ90"/>
<dbReference type="InterPro" id="IPR020471">
    <property type="entry name" value="AKR"/>
</dbReference>
<dbReference type="SUPFAM" id="SSF51430">
    <property type="entry name" value="NAD(P)-linked oxidoreductase"/>
    <property type="match status" value="1"/>
</dbReference>
<dbReference type="GO" id="GO:0016491">
    <property type="term" value="F:oxidoreductase activity"/>
    <property type="evidence" value="ECO:0007669"/>
    <property type="project" value="InterPro"/>
</dbReference>
<evidence type="ECO:0000313" key="2">
    <source>
        <dbReference type="EMBL" id="HFX12989.1"/>
    </source>
</evidence>
<dbReference type="InterPro" id="IPR023210">
    <property type="entry name" value="NADP_OxRdtase_dom"/>
</dbReference>
<dbReference type="PANTHER" id="PTHR43312">
    <property type="entry name" value="D-THREO-ALDOSE 1-DEHYDROGENASE"/>
    <property type="match status" value="1"/>
</dbReference>
<dbReference type="InterPro" id="IPR053135">
    <property type="entry name" value="AKR2_Oxidoreductase"/>
</dbReference>
<dbReference type="PANTHER" id="PTHR43312:SF1">
    <property type="entry name" value="NADP-DEPENDENT OXIDOREDUCTASE DOMAIN-CONTAINING PROTEIN"/>
    <property type="match status" value="1"/>
</dbReference>
<sequence>MIKKRFYGKNKEPLSIIGFGGILVMNEDQETANRRVSEAIELGINYFDVAPSYGDAEDKLGPAIKGKRDRIFLACKTMQRDKEGALEELKKSLKKLNSDHFDLYQLHAMTTEDDFQKVIGPNGALEAFLKAKDEGLIRYIGFSAHSADIALKLLDVFNFDSILFPINWVCYFNGNFGPQVIEKAKEKGITILALKAMAKTSIPEGQERKYPKCWYEPVDNKELAQLALRFTLSLNITAAIPPGEYKFFQWAIEVGMNFNPITQEELEHLKKLALNIEPIFKVS</sequence>
<comment type="caution">
    <text evidence="2">The sequence shown here is derived from an EMBL/GenBank/DDBJ whole genome shotgun (WGS) entry which is preliminary data.</text>
</comment>
<evidence type="ECO:0000259" key="1">
    <source>
        <dbReference type="Pfam" id="PF00248"/>
    </source>
</evidence>
<dbReference type="EMBL" id="DTIN01000009">
    <property type="protein sequence ID" value="HFX12989.1"/>
    <property type="molecule type" value="Genomic_DNA"/>
</dbReference>
<protein>
    <submittedName>
        <fullName evidence="2">Aldo/keto reductase</fullName>
    </submittedName>
</protein>
<name>A0A7C3MJ90_DICTH</name>
<proteinExistence type="predicted"/>
<feature type="domain" description="NADP-dependent oxidoreductase" evidence="1">
    <location>
        <begin position="17"/>
        <end position="248"/>
    </location>
</feature>
<dbReference type="CDD" id="cd19100">
    <property type="entry name" value="AKR_unchar"/>
    <property type="match status" value="1"/>
</dbReference>
<organism evidence="2">
    <name type="scientific">Dictyoglomus thermophilum</name>
    <dbReference type="NCBI Taxonomy" id="14"/>
    <lineage>
        <taxon>Bacteria</taxon>
        <taxon>Pseudomonadati</taxon>
        <taxon>Dictyoglomota</taxon>
        <taxon>Dictyoglomia</taxon>
        <taxon>Dictyoglomales</taxon>
        <taxon>Dictyoglomaceae</taxon>
        <taxon>Dictyoglomus</taxon>
    </lineage>
</organism>